<dbReference type="InterPro" id="IPR001509">
    <property type="entry name" value="Epimerase_deHydtase"/>
</dbReference>
<dbReference type="Proteomes" id="UP001211204">
    <property type="component" value="Chromosome"/>
</dbReference>
<comment type="similarity">
    <text evidence="2">Belongs to the NAD(P)-dependent epimerase/dehydratase family.</text>
</comment>
<proteinExistence type="inferred from homology"/>
<keyword evidence="5" id="KW-1185">Reference proteome</keyword>
<protein>
    <recommendedName>
        <fullName evidence="3">NAD-dependent epimerase/dehydratase domain-containing protein</fullName>
    </recommendedName>
</protein>
<dbReference type="Gene3D" id="3.40.50.720">
    <property type="entry name" value="NAD(P)-binding Rossmann-like Domain"/>
    <property type="match status" value="1"/>
</dbReference>
<evidence type="ECO:0000313" key="4">
    <source>
        <dbReference type="EMBL" id="BDT78440.1"/>
    </source>
</evidence>
<organism evidence="4 5">
    <name type="scientific">Polynucleobacter yangtzensis</name>
    <dbReference type="NCBI Taxonomy" id="1743159"/>
    <lineage>
        <taxon>Bacteria</taxon>
        <taxon>Pseudomonadati</taxon>
        <taxon>Pseudomonadota</taxon>
        <taxon>Betaproteobacteria</taxon>
        <taxon>Burkholderiales</taxon>
        <taxon>Burkholderiaceae</taxon>
        <taxon>Polynucleobacter</taxon>
    </lineage>
</organism>
<dbReference type="CDD" id="cd08946">
    <property type="entry name" value="SDR_e"/>
    <property type="match status" value="1"/>
</dbReference>
<gene>
    <name evidence="4" type="ORF">PKF032_03280</name>
</gene>
<dbReference type="EMBL" id="AP026974">
    <property type="protein sequence ID" value="BDT78440.1"/>
    <property type="molecule type" value="Genomic_DNA"/>
</dbReference>
<dbReference type="SUPFAM" id="SSF51735">
    <property type="entry name" value="NAD(P)-binding Rossmann-fold domains"/>
    <property type="match status" value="1"/>
</dbReference>
<dbReference type="Pfam" id="PF01370">
    <property type="entry name" value="Epimerase"/>
    <property type="match status" value="1"/>
</dbReference>
<dbReference type="PANTHER" id="PTHR43000">
    <property type="entry name" value="DTDP-D-GLUCOSE 4,6-DEHYDRATASE-RELATED"/>
    <property type="match status" value="1"/>
</dbReference>
<evidence type="ECO:0000313" key="5">
    <source>
        <dbReference type="Proteomes" id="UP001211204"/>
    </source>
</evidence>
<evidence type="ECO:0000256" key="2">
    <source>
        <dbReference type="ARBA" id="ARBA00007637"/>
    </source>
</evidence>
<evidence type="ECO:0000259" key="3">
    <source>
        <dbReference type="Pfam" id="PF01370"/>
    </source>
</evidence>
<comment type="pathway">
    <text evidence="1">Bacterial outer membrane biogenesis; LPS O-antigen biosynthesis.</text>
</comment>
<reference evidence="4 5" key="1">
    <citation type="submission" date="2022-11" db="EMBL/GenBank/DDBJ databases">
        <title>Complete Genome Sequences of three Polynucleobacter sp. Subcluster PnecC Strains KF022, KF023, and KF032 Isolated from a Shallow Eutrophic Lake in Japan.</title>
        <authorList>
            <person name="Ogata Y."/>
            <person name="Watanabe K."/>
            <person name="Takemine S."/>
            <person name="Shindo C."/>
            <person name="Kurokawa R."/>
            <person name="Suda W."/>
        </authorList>
    </citation>
    <scope>NUCLEOTIDE SEQUENCE [LARGE SCALE GENOMIC DNA]</scope>
    <source>
        <strain evidence="4 5">KF032</strain>
    </source>
</reference>
<dbReference type="Gene3D" id="3.90.25.10">
    <property type="entry name" value="UDP-galactose 4-epimerase, domain 1"/>
    <property type="match status" value="1"/>
</dbReference>
<sequence length="251" mass="28029">MIAQRRPGAQTRLPLIQDPVWVDRPLDGNFEDALRECEVLVHLASHTPNPPYATLGECLYWNVQASLQLASQAYLCGVEKFVIAGSCFEYGLAAEGLKFITTNTPLQPTLSYPTSKAAASVAFEGFAREFQSKLKILRIFQAYGEGEDVKRFWPALRQAALAGDDFPMSLGEQVRDFIAVEEVAKQFCDHLDFSNSIAGRPEVHHVASGHQQTLLSFAEYWWQTWHAKGSLKPGAVPYRCNEIMRLVPALN</sequence>
<dbReference type="InterPro" id="IPR036291">
    <property type="entry name" value="NAD(P)-bd_dom_sf"/>
</dbReference>
<accession>A0ABM8CKT2</accession>
<evidence type="ECO:0000256" key="1">
    <source>
        <dbReference type="ARBA" id="ARBA00005125"/>
    </source>
</evidence>
<name>A0ABM8CKT2_9BURK</name>
<feature type="domain" description="NAD-dependent epimerase/dehydratase" evidence="3">
    <location>
        <begin position="29"/>
        <end position="187"/>
    </location>
</feature>